<name>A0A8S0ZKQ8_ARCPL</name>
<sequence>MLQTCMTSFQSAIEFSATYQRGHTVRVQQTGRRRKQTISLLTLINNFVRGHVYITKMTFIKITLALALFLVVVNAQRPSFAGQKPIGYPDMESDLLSNRFGEDEDLPIEAKGDRGLIDRLNKLPVENQPFWFLNWKQYEDFRRQPQNWPQRENSFIVHVYITKMAFSKTTIALVILTVVVNAQRPSFAGLKPIGYPDIETDLLSSRFGEDEDLPIEAKGDRGLINRLNQLPIENRPFWYLNWKQYEDLRRKPQNWPQRPNSFIGTK</sequence>
<keyword evidence="1" id="KW-1133">Transmembrane helix</keyword>
<evidence type="ECO:0000313" key="2">
    <source>
        <dbReference type="EMBL" id="CAB3233963.1"/>
    </source>
</evidence>
<keyword evidence="1" id="KW-0812">Transmembrane</keyword>
<dbReference type="Proteomes" id="UP000494256">
    <property type="component" value="Unassembled WGS sequence"/>
</dbReference>
<keyword evidence="1" id="KW-0472">Membrane</keyword>
<protein>
    <submittedName>
        <fullName evidence="2">Uncharacterized protein</fullName>
    </submittedName>
</protein>
<reference evidence="2 3" key="1">
    <citation type="submission" date="2020-04" db="EMBL/GenBank/DDBJ databases">
        <authorList>
            <person name="Wallbank WR R."/>
            <person name="Pardo Diaz C."/>
            <person name="Kozak K."/>
            <person name="Martin S."/>
            <person name="Jiggins C."/>
            <person name="Moest M."/>
            <person name="Warren A I."/>
            <person name="Byers J.R.P. K."/>
            <person name="Montejo-Kovacevich G."/>
            <person name="Yen C E."/>
        </authorList>
    </citation>
    <scope>NUCLEOTIDE SEQUENCE [LARGE SCALE GENOMIC DNA]</scope>
</reference>
<dbReference type="OrthoDB" id="2160351at2759"/>
<evidence type="ECO:0000313" key="3">
    <source>
        <dbReference type="Proteomes" id="UP000494256"/>
    </source>
</evidence>
<accession>A0A8S0ZKQ8</accession>
<comment type="caution">
    <text evidence="2">The sequence shown here is derived from an EMBL/GenBank/DDBJ whole genome shotgun (WGS) entry which is preliminary data.</text>
</comment>
<evidence type="ECO:0000256" key="1">
    <source>
        <dbReference type="SAM" id="Phobius"/>
    </source>
</evidence>
<gene>
    <name evidence="2" type="ORF">APLA_LOCUS6285</name>
</gene>
<organism evidence="2 3">
    <name type="scientific">Arctia plantaginis</name>
    <name type="common">Wood tiger moth</name>
    <name type="synonym">Phalaena plantaginis</name>
    <dbReference type="NCBI Taxonomy" id="874455"/>
    <lineage>
        <taxon>Eukaryota</taxon>
        <taxon>Metazoa</taxon>
        <taxon>Ecdysozoa</taxon>
        <taxon>Arthropoda</taxon>
        <taxon>Hexapoda</taxon>
        <taxon>Insecta</taxon>
        <taxon>Pterygota</taxon>
        <taxon>Neoptera</taxon>
        <taxon>Endopterygota</taxon>
        <taxon>Lepidoptera</taxon>
        <taxon>Glossata</taxon>
        <taxon>Ditrysia</taxon>
        <taxon>Noctuoidea</taxon>
        <taxon>Erebidae</taxon>
        <taxon>Arctiinae</taxon>
        <taxon>Arctia</taxon>
    </lineage>
</organism>
<dbReference type="AlphaFoldDB" id="A0A8S0ZKQ8"/>
<dbReference type="EMBL" id="CADEBD010000294">
    <property type="protein sequence ID" value="CAB3233963.1"/>
    <property type="molecule type" value="Genomic_DNA"/>
</dbReference>
<feature type="transmembrane region" description="Helical" evidence="1">
    <location>
        <begin position="53"/>
        <end position="75"/>
    </location>
</feature>
<proteinExistence type="predicted"/>